<evidence type="ECO:0008006" key="3">
    <source>
        <dbReference type="Google" id="ProtNLM"/>
    </source>
</evidence>
<accession>A0AAW1URT4</accession>
<organism evidence="1 2">
    <name type="scientific">Henosepilachna vigintioctopunctata</name>
    <dbReference type="NCBI Taxonomy" id="420089"/>
    <lineage>
        <taxon>Eukaryota</taxon>
        <taxon>Metazoa</taxon>
        <taxon>Ecdysozoa</taxon>
        <taxon>Arthropoda</taxon>
        <taxon>Hexapoda</taxon>
        <taxon>Insecta</taxon>
        <taxon>Pterygota</taxon>
        <taxon>Neoptera</taxon>
        <taxon>Endopterygota</taxon>
        <taxon>Coleoptera</taxon>
        <taxon>Polyphaga</taxon>
        <taxon>Cucujiformia</taxon>
        <taxon>Coccinelloidea</taxon>
        <taxon>Coccinellidae</taxon>
        <taxon>Epilachninae</taxon>
        <taxon>Epilachnini</taxon>
        <taxon>Henosepilachna</taxon>
    </lineage>
</organism>
<evidence type="ECO:0000313" key="2">
    <source>
        <dbReference type="Proteomes" id="UP001431783"/>
    </source>
</evidence>
<reference evidence="1 2" key="1">
    <citation type="submission" date="2023-03" db="EMBL/GenBank/DDBJ databases">
        <title>Genome insight into feeding habits of ladybird beetles.</title>
        <authorList>
            <person name="Li H.-S."/>
            <person name="Huang Y.-H."/>
            <person name="Pang H."/>
        </authorList>
    </citation>
    <scope>NUCLEOTIDE SEQUENCE [LARGE SCALE GENOMIC DNA]</scope>
    <source>
        <strain evidence="1">SYSU_2023b</strain>
        <tissue evidence="1">Whole body</tissue>
    </source>
</reference>
<evidence type="ECO:0000313" key="1">
    <source>
        <dbReference type="EMBL" id="KAK9882224.1"/>
    </source>
</evidence>
<gene>
    <name evidence="1" type="ORF">WA026_019739</name>
</gene>
<comment type="caution">
    <text evidence="1">The sequence shown here is derived from an EMBL/GenBank/DDBJ whole genome shotgun (WGS) entry which is preliminary data.</text>
</comment>
<protein>
    <recommendedName>
        <fullName evidence="3">Reverse transcriptase domain-containing protein</fullName>
    </recommendedName>
</protein>
<sequence length="83" mass="9535">MWSSDYNKYIIIRMEQYGIRMNSLEWIKSYLASRTQRILVGGDGSEVLSEPTPIEIGIPQGSVLGIHISTVHRIHRSSQQYNK</sequence>
<keyword evidence="2" id="KW-1185">Reference proteome</keyword>
<dbReference type="EMBL" id="JARQZJ010000073">
    <property type="protein sequence ID" value="KAK9882224.1"/>
    <property type="molecule type" value="Genomic_DNA"/>
</dbReference>
<proteinExistence type="predicted"/>
<dbReference type="AlphaFoldDB" id="A0AAW1URT4"/>
<name>A0AAW1URT4_9CUCU</name>
<dbReference type="Proteomes" id="UP001431783">
    <property type="component" value="Unassembled WGS sequence"/>
</dbReference>